<dbReference type="AlphaFoldDB" id="A0AAV3RS75"/>
<keyword evidence="2" id="KW-1185">Reference proteome</keyword>
<dbReference type="EMBL" id="BAABME010011989">
    <property type="protein sequence ID" value="GAA0184566.1"/>
    <property type="molecule type" value="Genomic_DNA"/>
</dbReference>
<evidence type="ECO:0000313" key="2">
    <source>
        <dbReference type="Proteomes" id="UP001454036"/>
    </source>
</evidence>
<proteinExistence type="predicted"/>
<dbReference type="Proteomes" id="UP001454036">
    <property type="component" value="Unassembled WGS sequence"/>
</dbReference>
<reference evidence="1 2" key="1">
    <citation type="submission" date="2024-01" db="EMBL/GenBank/DDBJ databases">
        <title>The complete chloroplast genome sequence of Lithospermum erythrorhizon: insights into the phylogenetic relationship among Boraginaceae species and the maternal lineages of purple gromwells.</title>
        <authorList>
            <person name="Okada T."/>
            <person name="Watanabe K."/>
        </authorList>
    </citation>
    <scope>NUCLEOTIDE SEQUENCE [LARGE SCALE GENOMIC DNA]</scope>
</reference>
<accession>A0AAV3RS75</accession>
<organism evidence="1 2">
    <name type="scientific">Lithospermum erythrorhizon</name>
    <name type="common">Purple gromwell</name>
    <name type="synonym">Lithospermum officinale var. erythrorhizon</name>
    <dbReference type="NCBI Taxonomy" id="34254"/>
    <lineage>
        <taxon>Eukaryota</taxon>
        <taxon>Viridiplantae</taxon>
        <taxon>Streptophyta</taxon>
        <taxon>Embryophyta</taxon>
        <taxon>Tracheophyta</taxon>
        <taxon>Spermatophyta</taxon>
        <taxon>Magnoliopsida</taxon>
        <taxon>eudicotyledons</taxon>
        <taxon>Gunneridae</taxon>
        <taxon>Pentapetalae</taxon>
        <taxon>asterids</taxon>
        <taxon>lamiids</taxon>
        <taxon>Boraginales</taxon>
        <taxon>Boraginaceae</taxon>
        <taxon>Boraginoideae</taxon>
        <taxon>Lithospermeae</taxon>
        <taxon>Lithospermum</taxon>
    </lineage>
</organism>
<evidence type="ECO:0000313" key="1">
    <source>
        <dbReference type="EMBL" id="GAA0184566.1"/>
    </source>
</evidence>
<protein>
    <submittedName>
        <fullName evidence="1">Uncharacterized protein</fullName>
    </submittedName>
</protein>
<sequence>MRLPFSIFINESLEHLNRALGQIHPIGWLNASFKLRPIICQPKETSSCDFQNQRSTPYVTAAPPVVHFEQDLRNVFS</sequence>
<gene>
    <name evidence="1" type="ORF">LIER_31854</name>
</gene>
<comment type="caution">
    <text evidence="1">The sequence shown here is derived from an EMBL/GenBank/DDBJ whole genome shotgun (WGS) entry which is preliminary data.</text>
</comment>
<name>A0AAV3RS75_LITER</name>